<dbReference type="RefSeq" id="WP_218596193.1">
    <property type="nucleotide sequence ID" value="NZ_JADQDE010000107.1"/>
</dbReference>
<proteinExistence type="predicted"/>
<evidence type="ECO:0000313" key="4">
    <source>
        <dbReference type="Proteomes" id="UP000694300"/>
    </source>
</evidence>
<gene>
    <name evidence="2" type="ORF">I4I82_26635</name>
    <name evidence="3" type="ORF">I4I82_33675</name>
</gene>
<sequence length="147" mass="16133">MPESSWASWLSDHLRQRNWRQVDLIRASNDTVTSPKISKWLRRGEVPEPAAVRAVCVALQVPVVDGMLAAGYLTPADLDIEVLERPAAGAHTLGNRELLAELARRLERNSTGAAGVIDPPNEVRHLPPPLPAATQGEQWAARRKPSK</sequence>
<keyword evidence="4" id="KW-1185">Reference proteome</keyword>
<evidence type="ECO:0000256" key="1">
    <source>
        <dbReference type="SAM" id="MobiDB-lite"/>
    </source>
</evidence>
<dbReference type="Proteomes" id="UP000694300">
    <property type="component" value="Unassembled WGS sequence"/>
</dbReference>
<name>A0ABS6UH52_9PSEU</name>
<feature type="region of interest" description="Disordered" evidence="1">
    <location>
        <begin position="111"/>
        <end position="147"/>
    </location>
</feature>
<dbReference type="EMBL" id="JADQDF010000001">
    <property type="protein sequence ID" value="MBW0131233.1"/>
    <property type="molecule type" value="Genomic_DNA"/>
</dbReference>
<reference evidence="2 4" key="1">
    <citation type="submission" date="2020-11" db="EMBL/GenBank/DDBJ databases">
        <title>Pseudonocardia abyssalis sp. nov. and Pseudonocardia oceani sp. nov., description and phylogenomic analysis of two novel actinomycetes isolated from the deep Southern Ocean.</title>
        <authorList>
            <person name="Parra J."/>
        </authorList>
    </citation>
    <scope>NUCLEOTIDE SEQUENCE [LARGE SCALE GENOMIC DNA]</scope>
    <source>
        <strain evidence="2">KRD-185</strain>
        <strain evidence="4">KRD185</strain>
    </source>
</reference>
<organism evidence="2 4">
    <name type="scientific">Pseudonocardia oceani</name>
    <dbReference type="NCBI Taxonomy" id="2792013"/>
    <lineage>
        <taxon>Bacteria</taxon>
        <taxon>Bacillati</taxon>
        <taxon>Actinomycetota</taxon>
        <taxon>Actinomycetes</taxon>
        <taxon>Pseudonocardiales</taxon>
        <taxon>Pseudonocardiaceae</taxon>
        <taxon>Pseudonocardia</taxon>
    </lineage>
</organism>
<evidence type="ECO:0000313" key="3">
    <source>
        <dbReference type="EMBL" id="MBW0132600.1"/>
    </source>
</evidence>
<protein>
    <recommendedName>
        <fullName evidence="5">XRE family transcriptional regulator</fullName>
    </recommendedName>
</protein>
<comment type="caution">
    <text evidence="2">The sequence shown here is derived from an EMBL/GenBank/DDBJ whole genome shotgun (WGS) entry which is preliminary data.</text>
</comment>
<evidence type="ECO:0000313" key="2">
    <source>
        <dbReference type="EMBL" id="MBW0131233.1"/>
    </source>
</evidence>
<evidence type="ECO:0008006" key="5">
    <source>
        <dbReference type="Google" id="ProtNLM"/>
    </source>
</evidence>
<accession>A0ABS6UH52</accession>
<dbReference type="EMBL" id="JADQDF010000003">
    <property type="protein sequence ID" value="MBW0132600.1"/>
    <property type="molecule type" value="Genomic_DNA"/>
</dbReference>